<protein>
    <submittedName>
        <fullName evidence="1">Uncharacterized protein</fullName>
    </submittedName>
</protein>
<evidence type="ECO:0000313" key="1">
    <source>
        <dbReference type="EMBL" id="OUM19660.1"/>
    </source>
</evidence>
<dbReference type="AlphaFoldDB" id="A0A252F238"/>
<gene>
    <name evidence="1" type="ORF">CBW42_12085</name>
</gene>
<dbReference type="EMBL" id="NHOC01000011">
    <property type="protein sequence ID" value="OUM19660.1"/>
    <property type="molecule type" value="Genomic_DNA"/>
</dbReference>
<evidence type="ECO:0000313" key="2">
    <source>
        <dbReference type="Proteomes" id="UP000194903"/>
    </source>
</evidence>
<name>A0A252F238_9FIRM</name>
<proteinExistence type="predicted"/>
<reference evidence="1 2" key="1">
    <citation type="submission" date="2017-05" db="EMBL/GenBank/DDBJ databases">
        <title>Butyricicoccus porcorum sp. nov. a butyrate-producing bacterium from the swine intestinal tract.</title>
        <authorList>
            <person name="Trachsel J."/>
            <person name="Humphrey S."/>
            <person name="Allen H.K."/>
        </authorList>
    </citation>
    <scope>NUCLEOTIDE SEQUENCE [LARGE SCALE GENOMIC DNA]</scope>
    <source>
        <strain evidence="1">BB10</strain>
    </source>
</reference>
<keyword evidence="2" id="KW-1185">Reference proteome</keyword>
<dbReference type="Proteomes" id="UP000194903">
    <property type="component" value="Unassembled WGS sequence"/>
</dbReference>
<sequence>MINEVALAENLLNGVGINKKCMYSHIYTLAKYYLSQGNDEAETRKLIFTWAGQQKIWIADEYNVNQIIYKARHDGRSIRDKDIIRVSKDDIEAIKARFDGKKVRKAALGLLCTAKAIADQDGIFPLSLVSFSNWVGIGSTQMCEKYMPELIMFEYVQKIQSEEQKTTSWKFQWAGNSNIKSKSNSYKILVPFKNEGEYLLKHNDLDALYDECFQ</sequence>
<organism evidence="1 2">
    <name type="scientific">Butyricicoccus porcorum</name>
    <dbReference type="NCBI Taxonomy" id="1945634"/>
    <lineage>
        <taxon>Bacteria</taxon>
        <taxon>Bacillati</taxon>
        <taxon>Bacillota</taxon>
        <taxon>Clostridia</taxon>
        <taxon>Eubacteriales</taxon>
        <taxon>Butyricicoccaceae</taxon>
        <taxon>Butyricicoccus</taxon>
    </lineage>
</organism>
<dbReference type="OrthoDB" id="9889774at2"/>
<dbReference type="RefSeq" id="WP_087021915.1">
    <property type="nucleotide sequence ID" value="NZ_CP178353.1"/>
</dbReference>
<accession>A0A252F238</accession>
<comment type="caution">
    <text evidence="1">The sequence shown here is derived from an EMBL/GenBank/DDBJ whole genome shotgun (WGS) entry which is preliminary data.</text>
</comment>